<name>A0A8J6HXI5_TENMO</name>
<evidence type="ECO:0000313" key="3">
    <source>
        <dbReference type="EMBL" id="KAH0821313.1"/>
    </source>
</evidence>
<protein>
    <recommendedName>
        <fullName evidence="2">Endonuclease/exonuclease/phosphatase domain-containing protein</fullName>
    </recommendedName>
</protein>
<gene>
    <name evidence="3" type="ORF">GEV33_001478</name>
</gene>
<dbReference type="SUPFAM" id="SSF56219">
    <property type="entry name" value="DNase I-like"/>
    <property type="match status" value="1"/>
</dbReference>
<sequence>MLFILSTMPDVNLTIEDTDTVPSDNDALAETVDLSDDSDEEPEIHNQMNFVPSADTLKRQLFTVPEVSVDRRFRCILKLNKDLVIGLNLGVLRTHTQEANAATVTTSSDKHSTLTVSNPRDTSLNEGSLPRVGPGSLYERFNGHTKSKNSQVITEKAVTDEQLNVPQPIYAMLTEIGNYTDKMRKETRHQVPSLPTTVVQGFGGYHANAIDVNTHNLFEEVPSLGIAGDMVMTLASPDNEPVPNFRVGIPQGSQITRNLTGNTTPIGPRRPEIIQRLAGYEITANSFHEYVSGIRFNLKYVKSLSDIIGKFETFKLEKVCFKNLTLTGGETQIVKSRPTETEDQQSWNERNVQTLSAATSSTATMGAAYCFGFQTYKEDGPGETRQDRTANWSCIAPTGQQPWVMPDDCHTFIGIGPPAAVPNMANKVAKRRNTIASQSNPSQKEEGPLAIQIATPKQSQQKCQHNRARTSTPLATLLHVPAATPKHRVYIQPAQDRVGINTAEDSRKILMSRPPRDFGIQVDKVVTLRDNIVPLQSRCPLVLKLKESKLPKELKLTVQPANNTWPKIQIFDLHELTNHDIPESVPENFIGKMFKHGPKSRNHSQATGTTSWVIELHPAARQHFLKKGGRVFTSWRSHNIRDLPTVTRCYNCQYGYCSSTEHESRDCRHKTNESKHKCANCTRSGNKDASHHTTSNQCPILQHRAQETINAILDDQVRDSLQQRSDTAALCAATVYRPHHSDLDSDKSKSSDHKSQAVEEFIAKNNLEIINQEGNPPTFQPPKGSSFIDITLTTWNAAADVDEWLEDEDFVTSNHNAIRFTITDNRPNNQSTNNTPEKDENEPDVQDVPDKQQQVKTVA</sequence>
<evidence type="ECO:0000256" key="1">
    <source>
        <dbReference type="SAM" id="MobiDB-lite"/>
    </source>
</evidence>
<reference evidence="3" key="1">
    <citation type="journal article" date="2020" name="J Insects Food Feed">
        <title>The yellow mealworm (Tenebrio molitor) genome: a resource for the emerging insects as food and feed industry.</title>
        <authorList>
            <person name="Eriksson T."/>
            <person name="Andere A."/>
            <person name="Kelstrup H."/>
            <person name="Emery V."/>
            <person name="Picard C."/>
        </authorList>
    </citation>
    <scope>NUCLEOTIDE SEQUENCE</scope>
    <source>
        <strain evidence="3">Stoneville</strain>
        <tissue evidence="3">Whole head</tissue>
    </source>
</reference>
<dbReference type="InterPro" id="IPR036691">
    <property type="entry name" value="Endo/exonu/phosph_ase_sf"/>
</dbReference>
<feature type="region of interest" description="Disordered" evidence="1">
    <location>
        <begin position="823"/>
        <end position="859"/>
    </location>
</feature>
<evidence type="ECO:0000313" key="4">
    <source>
        <dbReference type="Proteomes" id="UP000719412"/>
    </source>
</evidence>
<organism evidence="3 4">
    <name type="scientific">Tenebrio molitor</name>
    <name type="common">Yellow mealworm beetle</name>
    <dbReference type="NCBI Taxonomy" id="7067"/>
    <lineage>
        <taxon>Eukaryota</taxon>
        <taxon>Metazoa</taxon>
        <taxon>Ecdysozoa</taxon>
        <taxon>Arthropoda</taxon>
        <taxon>Hexapoda</taxon>
        <taxon>Insecta</taxon>
        <taxon>Pterygota</taxon>
        <taxon>Neoptera</taxon>
        <taxon>Endopterygota</taxon>
        <taxon>Coleoptera</taxon>
        <taxon>Polyphaga</taxon>
        <taxon>Cucujiformia</taxon>
        <taxon>Tenebrionidae</taxon>
        <taxon>Tenebrio</taxon>
    </lineage>
</organism>
<dbReference type="Pfam" id="PF14529">
    <property type="entry name" value="Exo_endo_phos_2"/>
    <property type="match status" value="1"/>
</dbReference>
<evidence type="ECO:0000259" key="2">
    <source>
        <dbReference type="Pfam" id="PF14529"/>
    </source>
</evidence>
<feature type="domain" description="Endonuclease/exonuclease/phosphatase" evidence="2">
    <location>
        <begin position="748"/>
        <end position="818"/>
    </location>
</feature>
<dbReference type="GO" id="GO:0003824">
    <property type="term" value="F:catalytic activity"/>
    <property type="evidence" value="ECO:0007669"/>
    <property type="project" value="InterPro"/>
</dbReference>
<comment type="caution">
    <text evidence="3">The sequence shown here is derived from an EMBL/GenBank/DDBJ whole genome shotgun (WGS) entry which is preliminary data.</text>
</comment>
<dbReference type="InterPro" id="IPR005135">
    <property type="entry name" value="Endo/exonuclease/phosphatase"/>
</dbReference>
<reference evidence="3" key="2">
    <citation type="submission" date="2021-08" db="EMBL/GenBank/DDBJ databases">
        <authorList>
            <person name="Eriksson T."/>
        </authorList>
    </citation>
    <scope>NUCLEOTIDE SEQUENCE</scope>
    <source>
        <strain evidence="3">Stoneville</strain>
        <tissue evidence="3">Whole head</tissue>
    </source>
</reference>
<dbReference type="EMBL" id="JABDTM020008423">
    <property type="protein sequence ID" value="KAH0821313.1"/>
    <property type="molecule type" value="Genomic_DNA"/>
</dbReference>
<proteinExistence type="predicted"/>
<feature type="compositionally biased region" description="Polar residues" evidence="1">
    <location>
        <begin position="107"/>
        <end position="126"/>
    </location>
</feature>
<feature type="compositionally biased region" description="Polar residues" evidence="1">
    <location>
        <begin position="823"/>
        <end position="835"/>
    </location>
</feature>
<keyword evidence="4" id="KW-1185">Reference proteome</keyword>
<feature type="region of interest" description="Disordered" evidence="1">
    <location>
        <begin position="107"/>
        <end position="133"/>
    </location>
</feature>
<dbReference type="AlphaFoldDB" id="A0A8J6HXI5"/>
<accession>A0A8J6HXI5</accession>
<dbReference type="Proteomes" id="UP000719412">
    <property type="component" value="Unassembled WGS sequence"/>
</dbReference>
<dbReference type="Gene3D" id="3.60.10.10">
    <property type="entry name" value="Endonuclease/exonuclease/phosphatase"/>
    <property type="match status" value="1"/>
</dbReference>